<protein>
    <submittedName>
        <fullName evidence="2">Uncharacterized protein</fullName>
    </submittedName>
</protein>
<keyword evidence="1" id="KW-0732">Signal</keyword>
<feature type="chain" id="PRO_5004521892" evidence="1">
    <location>
        <begin position="23"/>
        <end position="77"/>
    </location>
</feature>
<reference evidence="2" key="1">
    <citation type="journal article" date="2013" name="BMC Genomics">
        <title>Unscrambling butterfly oogenesis.</title>
        <authorList>
            <person name="Carter J.M."/>
            <person name="Baker S.C."/>
            <person name="Pink R."/>
            <person name="Carter D.R."/>
            <person name="Collins A."/>
            <person name="Tomlin J."/>
            <person name="Gibbs M."/>
            <person name="Breuker C.J."/>
        </authorList>
    </citation>
    <scope>NUCLEOTIDE SEQUENCE</scope>
    <source>
        <tissue evidence="2">Ovary</tissue>
    </source>
</reference>
<feature type="signal peptide" evidence="1">
    <location>
        <begin position="1"/>
        <end position="22"/>
    </location>
</feature>
<evidence type="ECO:0000256" key="1">
    <source>
        <dbReference type="SAM" id="SignalP"/>
    </source>
</evidence>
<dbReference type="EMBL" id="GAIX01009567">
    <property type="protein sequence ID" value="JAA82993.1"/>
    <property type="molecule type" value="Transcribed_RNA"/>
</dbReference>
<feature type="non-terminal residue" evidence="2">
    <location>
        <position position="1"/>
    </location>
</feature>
<organism evidence="2">
    <name type="scientific">Pararge aegeria</name>
    <name type="common">speckled wood butterfly</name>
    <dbReference type="NCBI Taxonomy" id="116150"/>
    <lineage>
        <taxon>Eukaryota</taxon>
        <taxon>Metazoa</taxon>
        <taxon>Ecdysozoa</taxon>
        <taxon>Arthropoda</taxon>
        <taxon>Hexapoda</taxon>
        <taxon>Insecta</taxon>
        <taxon>Pterygota</taxon>
        <taxon>Neoptera</taxon>
        <taxon>Endopterygota</taxon>
        <taxon>Lepidoptera</taxon>
        <taxon>Glossata</taxon>
        <taxon>Ditrysia</taxon>
        <taxon>Papilionoidea</taxon>
        <taxon>Nymphalidae</taxon>
        <taxon>Satyrinae</taxon>
        <taxon>Satyrini</taxon>
        <taxon>Parargina</taxon>
        <taxon>Pararge</taxon>
    </lineage>
</organism>
<sequence>PSLKFPFFVVLVILNKYGSLQTEYKICSLAIMDSFSQVELYTVKVKSILCHCTHSRKSSSYNDYFTNVLLKAPAEEF</sequence>
<reference evidence="2" key="2">
    <citation type="submission" date="2013-05" db="EMBL/GenBank/DDBJ databases">
        <authorList>
            <person name="Carter J.-M."/>
            <person name="Baker S.C."/>
            <person name="Pink R."/>
            <person name="Carter D.R.F."/>
            <person name="Collins A."/>
            <person name="Tomlin J."/>
            <person name="Gibbs M."/>
            <person name="Breuker C.J."/>
        </authorList>
    </citation>
    <scope>NUCLEOTIDE SEQUENCE</scope>
    <source>
        <tissue evidence="2">Ovary</tissue>
    </source>
</reference>
<name>S4P3C5_9NEOP</name>
<evidence type="ECO:0000313" key="2">
    <source>
        <dbReference type="EMBL" id="JAA82993.1"/>
    </source>
</evidence>
<dbReference type="AlphaFoldDB" id="S4P3C5"/>
<proteinExistence type="predicted"/>
<accession>S4P3C5</accession>